<reference evidence="3 4" key="1">
    <citation type="submission" date="2014-06" db="EMBL/GenBank/DDBJ databases">
        <title>Draft genome sequence of Bacillus gaemokensis JCM 15801 (MCCC 1A00707).</title>
        <authorList>
            <person name="Lai Q."/>
            <person name="Liu Y."/>
            <person name="Shao Z."/>
        </authorList>
    </citation>
    <scope>NUCLEOTIDE SEQUENCE [LARGE SCALE GENOMIC DNA]</scope>
    <source>
        <strain evidence="3 4">JCM 15801</strain>
    </source>
</reference>
<keyword evidence="1" id="KW-0010">Activator</keyword>
<comment type="caution">
    <text evidence="3">The sequence shown here is derived from an EMBL/GenBank/DDBJ whole genome shotgun (WGS) entry which is preliminary data.</text>
</comment>
<dbReference type="InterPro" id="IPR036390">
    <property type="entry name" value="WH_DNA-bd_sf"/>
</dbReference>
<evidence type="ECO:0000313" key="4">
    <source>
        <dbReference type="Proteomes" id="UP000027778"/>
    </source>
</evidence>
<dbReference type="EMBL" id="JOTM01000013">
    <property type="protein sequence ID" value="KEK23711.1"/>
    <property type="molecule type" value="Genomic_DNA"/>
</dbReference>
<keyword evidence="4" id="KW-1185">Reference proteome</keyword>
<feature type="domain" description="Cyclic nucleotide-binding" evidence="2">
    <location>
        <begin position="3"/>
        <end position="72"/>
    </location>
</feature>
<protein>
    <submittedName>
        <fullName evidence="3">Crp/Fnr family transcriptional regulator</fullName>
    </submittedName>
</protein>
<organism evidence="3 4">
    <name type="scientific">Bacillus gaemokensis</name>
    <dbReference type="NCBI Taxonomy" id="574375"/>
    <lineage>
        <taxon>Bacteria</taxon>
        <taxon>Bacillati</taxon>
        <taxon>Bacillota</taxon>
        <taxon>Bacilli</taxon>
        <taxon>Bacillales</taxon>
        <taxon>Bacillaceae</taxon>
        <taxon>Bacillus</taxon>
        <taxon>Bacillus cereus group</taxon>
    </lineage>
</organism>
<dbReference type="InterPro" id="IPR000595">
    <property type="entry name" value="cNMP-bd_dom"/>
</dbReference>
<proteinExistence type="predicted"/>
<dbReference type="eggNOG" id="COG0664">
    <property type="taxonomic scope" value="Bacteria"/>
</dbReference>
<evidence type="ECO:0000259" key="2">
    <source>
        <dbReference type="Pfam" id="PF00027"/>
    </source>
</evidence>
<dbReference type="Pfam" id="PF00027">
    <property type="entry name" value="cNMP_binding"/>
    <property type="match status" value="1"/>
</dbReference>
<dbReference type="SUPFAM" id="SSF51206">
    <property type="entry name" value="cAMP-binding domain-like"/>
    <property type="match status" value="1"/>
</dbReference>
<evidence type="ECO:0000256" key="1">
    <source>
        <dbReference type="ARBA" id="ARBA00023159"/>
    </source>
</evidence>
<dbReference type="STRING" id="574375.AZF08_17110"/>
<dbReference type="SUPFAM" id="SSF46785">
    <property type="entry name" value="Winged helix' DNA-binding domain"/>
    <property type="match status" value="1"/>
</dbReference>
<accession>A0A073KAZ8</accession>
<dbReference type="RefSeq" id="WP_033675275.1">
    <property type="nucleotide sequence ID" value="NZ_JOTM01000013.1"/>
</dbReference>
<evidence type="ECO:0000313" key="3">
    <source>
        <dbReference type="EMBL" id="KEK23711.1"/>
    </source>
</evidence>
<dbReference type="Proteomes" id="UP000027778">
    <property type="component" value="Unassembled WGS sequence"/>
</dbReference>
<dbReference type="AlphaFoldDB" id="A0A073KAZ8"/>
<gene>
    <name evidence="3" type="ORF">BAGA_07060</name>
</gene>
<dbReference type="CDD" id="cd00038">
    <property type="entry name" value="CAP_ED"/>
    <property type="match status" value="1"/>
</dbReference>
<dbReference type="Gene3D" id="2.60.120.10">
    <property type="entry name" value="Jelly Rolls"/>
    <property type="match status" value="1"/>
</dbReference>
<dbReference type="InterPro" id="IPR014710">
    <property type="entry name" value="RmlC-like_jellyroll"/>
</dbReference>
<name>A0A073KAZ8_9BACI</name>
<dbReference type="OrthoDB" id="2903186at2"/>
<sequence>MILHKGEVLFRQGEDGPLYFIKTGLLKVIRLQEDGTPFLFNIIVPGETIPHHSLISPKEYHGTAIALIKTEVEPIVSNTWYEKLQANPESYADVAMQLQMKLRMMQQRIDQLTTVSPKERLHRLQEWFSLYLGGVPIYEILTQTEIGQLIGIRRETVNRLLREQTKNEVN</sequence>
<dbReference type="InterPro" id="IPR018490">
    <property type="entry name" value="cNMP-bd_dom_sf"/>
</dbReference>